<dbReference type="RefSeq" id="XP_018040918.1">
    <property type="nucleotide sequence ID" value="XM_018184618.1"/>
</dbReference>
<proteinExistence type="predicted"/>
<keyword evidence="3" id="KW-1185">Reference proteome</keyword>
<protein>
    <submittedName>
        <fullName evidence="2">Uncharacterized protein</fullName>
    </submittedName>
</protein>
<dbReference type="InParanoid" id="A0A177CSP6"/>
<feature type="region of interest" description="Disordered" evidence="1">
    <location>
        <begin position="104"/>
        <end position="126"/>
    </location>
</feature>
<dbReference type="EMBL" id="KV441549">
    <property type="protein sequence ID" value="OAG10553.1"/>
    <property type="molecule type" value="Genomic_DNA"/>
</dbReference>
<evidence type="ECO:0000313" key="2">
    <source>
        <dbReference type="EMBL" id="OAG10553.1"/>
    </source>
</evidence>
<evidence type="ECO:0000256" key="1">
    <source>
        <dbReference type="SAM" id="MobiDB-lite"/>
    </source>
</evidence>
<dbReference type="AlphaFoldDB" id="A0A177CSP6"/>
<feature type="compositionally biased region" description="Polar residues" evidence="1">
    <location>
        <begin position="1"/>
        <end position="30"/>
    </location>
</feature>
<feature type="region of interest" description="Disordered" evidence="1">
    <location>
        <begin position="151"/>
        <end position="178"/>
    </location>
</feature>
<feature type="region of interest" description="Disordered" evidence="1">
    <location>
        <begin position="1"/>
        <end position="89"/>
    </location>
</feature>
<sequence length="198" mass="21640">MAPRQSGSPKPAATKQSTGVTKLKSSSNNGCGPRAQRQRRHGHAIVPSPSVIEEEQKPNLSAGSDDDTESVLSPLDDFSPVGDELHVPEKRDGVSAWTIVPTYQAKKSMSPTPKPHTPLAEGVPGTEDLITRVPGQKAVAVVTPNEKHSKNNMANWRSLDLVQDRPRIDEEAESSEDEWLDKYNKKSVVAKPKRKDHV</sequence>
<gene>
    <name evidence="2" type="ORF">CC84DRAFT_1256374</name>
</gene>
<accession>A0A177CSP6</accession>
<reference evidence="2 3" key="1">
    <citation type="submission" date="2016-05" db="EMBL/GenBank/DDBJ databases">
        <title>Comparative analysis of secretome profiles of manganese(II)-oxidizing ascomycete fungi.</title>
        <authorList>
            <consortium name="DOE Joint Genome Institute"/>
            <person name="Zeiner C.A."/>
            <person name="Purvine S.O."/>
            <person name="Zink E.M."/>
            <person name="Wu S."/>
            <person name="Pasa-Tolic L."/>
            <person name="Chaput D.L."/>
            <person name="Haridas S."/>
            <person name="Grigoriev I.V."/>
            <person name="Santelli C.M."/>
            <person name="Hansel C.M."/>
        </authorList>
    </citation>
    <scope>NUCLEOTIDE SEQUENCE [LARGE SCALE GENOMIC DNA]</scope>
    <source>
        <strain evidence="2 3">AP3s5-JAC2a</strain>
    </source>
</reference>
<evidence type="ECO:0000313" key="3">
    <source>
        <dbReference type="Proteomes" id="UP000077069"/>
    </source>
</evidence>
<name>A0A177CSP6_9PLEO</name>
<dbReference type="Proteomes" id="UP000077069">
    <property type="component" value="Unassembled WGS sequence"/>
</dbReference>
<organism evidence="2 3">
    <name type="scientific">Paraphaeosphaeria sporulosa</name>
    <dbReference type="NCBI Taxonomy" id="1460663"/>
    <lineage>
        <taxon>Eukaryota</taxon>
        <taxon>Fungi</taxon>
        <taxon>Dikarya</taxon>
        <taxon>Ascomycota</taxon>
        <taxon>Pezizomycotina</taxon>
        <taxon>Dothideomycetes</taxon>
        <taxon>Pleosporomycetidae</taxon>
        <taxon>Pleosporales</taxon>
        <taxon>Massarineae</taxon>
        <taxon>Didymosphaeriaceae</taxon>
        <taxon>Paraphaeosphaeria</taxon>
    </lineage>
</organism>
<dbReference type="GeneID" id="28768104"/>